<dbReference type="Proteomes" id="UP001549799">
    <property type="component" value="Unassembled WGS sequence"/>
</dbReference>
<keyword evidence="2" id="KW-1185">Reference proteome</keyword>
<accession>A0ABV2SU02</accession>
<gene>
    <name evidence="1" type="ORF">ABXZ36_08260</name>
</gene>
<dbReference type="RefSeq" id="WP_354615036.1">
    <property type="nucleotide sequence ID" value="NZ_JBEXAE010000003.1"/>
</dbReference>
<evidence type="ECO:0000313" key="2">
    <source>
        <dbReference type="Proteomes" id="UP001549799"/>
    </source>
</evidence>
<comment type="caution">
    <text evidence="1">The sequence shown here is derived from an EMBL/GenBank/DDBJ whole genome shotgun (WGS) entry which is preliminary data.</text>
</comment>
<dbReference type="EMBL" id="JBEXAE010000003">
    <property type="protein sequence ID" value="MET6990641.1"/>
    <property type="molecule type" value="Genomic_DNA"/>
</dbReference>
<sequence>MKYLFLLYCFCLLGTYSQGQNMDQEWTRSINDPIQLMEQFIEKKSKQWKGETMNSIFTSYGEEGLNDAEYIFLQSPGLGTDFFQIGTADVGNFISKDRYLAVLRDALSSEEKASVKLARATISEGLKEYERAFELAQKIIKKDSISYQDAIEFLDNRFGYAKLEHAKTIMDKSTASTKSVGNSGDMKKAQAKIEELDRTYFDKIPLVTALIQLDEFYDILRETGTGLAVYAPYNNFKKNLDYLNQLRIDERRRWKSSISVTYPVKNSVLTVQIPIDITWETANIDGSKSIRFFLVKDDMMVQELGIFKNNGSVSGIQLEKNIEPGENFKIMAIELFPSDKFKIAKFVTPSFSIKNETKNKVVETAKRTDFDGRKITYVQELIVKSKNITIELWDNKEQDGDIVSVYLNGESIIAKYSLTKDKKQFQVVLNVSKSNDLFLYAHNLGTIPPNTVSIEISDGTSAEKIILNSDLSSSEAVLIKVK</sequence>
<proteinExistence type="predicted"/>
<evidence type="ECO:0000313" key="1">
    <source>
        <dbReference type="EMBL" id="MET6990641.1"/>
    </source>
</evidence>
<name>A0ABV2SU02_9FLAO</name>
<reference evidence="1 2" key="1">
    <citation type="submission" date="2024-07" db="EMBL/GenBank/DDBJ databases">
        <title>The genome sequence of type strain Sediminicola arcticus GDMCC 1.2805.</title>
        <authorList>
            <person name="Liu Y."/>
        </authorList>
    </citation>
    <scope>NUCLEOTIDE SEQUENCE [LARGE SCALE GENOMIC DNA]</scope>
    <source>
        <strain evidence="1 2">GDMCC 1.2805</strain>
    </source>
</reference>
<protein>
    <submittedName>
        <fullName evidence="1">Uncharacterized protein</fullName>
    </submittedName>
</protein>
<organism evidence="1 2">
    <name type="scientific">Sediminicola arcticus</name>
    <dbReference type="NCBI Taxonomy" id="1574308"/>
    <lineage>
        <taxon>Bacteria</taxon>
        <taxon>Pseudomonadati</taxon>
        <taxon>Bacteroidota</taxon>
        <taxon>Flavobacteriia</taxon>
        <taxon>Flavobacteriales</taxon>
        <taxon>Flavobacteriaceae</taxon>
        <taxon>Sediminicola</taxon>
    </lineage>
</organism>